<keyword evidence="10 11" id="KW-0472">Membrane</keyword>
<dbReference type="AlphaFoldDB" id="A0A917M201"/>
<keyword evidence="14" id="KW-1185">Reference proteome</keyword>
<keyword evidence="6 11" id="KW-0812">Transmembrane</keyword>
<gene>
    <name evidence="13" type="ORF">GCM10011585_15870</name>
</gene>
<feature type="transmembrane region" description="Helical" evidence="11">
    <location>
        <begin position="115"/>
        <end position="131"/>
    </location>
</feature>
<evidence type="ECO:0000256" key="1">
    <source>
        <dbReference type="ARBA" id="ARBA00004651"/>
    </source>
</evidence>
<organism evidence="13 14">
    <name type="scientific">Edaphobacter dinghuensis</name>
    <dbReference type="NCBI Taxonomy" id="1560005"/>
    <lineage>
        <taxon>Bacteria</taxon>
        <taxon>Pseudomonadati</taxon>
        <taxon>Acidobacteriota</taxon>
        <taxon>Terriglobia</taxon>
        <taxon>Terriglobales</taxon>
        <taxon>Acidobacteriaceae</taxon>
        <taxon>Edaphobacter</taxon>
    </lineage>
</organism>
<dbReference type="GO" id="GO:0009245">
    <property type="term" value="P:lipid A biosynthetic process"/>
    <property type="evidence" value="ECO:0007669"/>
    <property type="project" value="UniProtKB-KW"/>
</dbReference>
<accession>A0A917M201</accession>
<reference evidence="13" key="2">
    <citation type="submission" date="2020-09" db="EMBL/GenBank/DDBJ databases">
        <authorList>
            <person name="Sun Q."/>
            <person name="Zhou Y."/>
        </authorList>
    </citation>
    <scope>NUCLEOTIDE SEQUENCE</scope>
    <source>
        <strain evidence="13">CGMCC 1.12997</strain>
    </source>
</reference>
<evidence type="ECO:0000256" key="10">
    <source>
        <dbReference type="ARBA" id="ARBA00023136"/>
    </source>
</evidence>
<dbReference type="PANTHER" id="PTHR30561:SF9">
    <property type="entry name" value="4-AMINO-4-DEOXY-L-ARABINOSE-PHOSPHOUNDECAPRENOL FLIPPASE SUBUNIT ARNF-RELATED"/>
    <property type="match status" value="1"/>
</dbReference>
<proteinExistence type="predicted"/>
<keyword evidence="4" id="KW-0997">Cell inner membrane</keyword>
<keyword evidence="8 11" id="KW-1133">Transmembrane helix</keyword>
<evidence type="ECO:0000256" key="7">
    <source>
        <dbReference type="ARBA" id="ARBA00022985"/>
    </source>
</evidence>
<dbReference type="InterPro" id="IPR037185">
    <property type="entry name" value="EmrE-like"/>
</dbReference>
<comment type="subcellular location">
    <subcellularLocation>
        <location evidence="1">Cell membrane</location>
        <topology evidence="1">Multi-pass membrane protein</topology>
    </subcellularLocation>
</comment>
<evidence type="ECO:0000256" key="2">
    <source>
        <dbReference type="ARBA" id="ARBA00022475"/>
    </source>
</evidence>
<keyword evidence="7" id="KW-0448">Lipopolysaccharide biosynthesis</keyword>
<dbReference type="GO" id="GO:0005886">
    <property type="term" value="C:plasma membrane"/>
    <property type="evidence" value="ECO:0007669"/>
    <property type="project" value="UniProtKB-SubCell"/>
</dbReference>
<dbReference type="RefSeq" id="WP_188553636.1">
    <property type="nucleotide sequence ID" value="NZ_BMGT01000002.1"/>
</dbReference>
<dbReference type="InterPro" id="IPR000390">
    <property type="entry name" value="Small_drug/metabolite_transptr"/>
</dbReference>
<dbReference type="SUPFAM" id="SSF103481">
    <property type="entry name" value="Multidrug resistance efflux transporter EmrE"/>
    <property type="match status" value="1"/>
</dbReference>
<dbReference type="Pfam" id="PF00892">
    <property type="entry name" value="EamA"/>
    <property type="match status" value="1"/>
</dbReference>
<name>A0A917M201_9BACT</name>
<dbReference type="Proteomes" id="UP000647241">
    <property type="component" value="Unassembled WGS sequence"/>
</dbReference>
<evidence type="ECO:0000256" key="5">
    <source>
        <dbReference type="ARBA" id="ARBA00022556"/>
    </source>
</evidence>
<comment type="caution">
    <text evidence="13">The sequence shown here is derived from an EMBL/GenBank/DDBJ whole genome shotgun (WGS) entry which is preliminary data.</text>
</comment>
<keyword evidence="3" id="KW-0444">Lipid biosynthesis</keyword>
<dbReference type="GO" id="GO:0009103">
    <property type="term" value="P:lipopolysaccharide biosynthetic process"/>
    <property type="evidence" value="ECO:0007669"/>
    <property type="project" value="UniProtKB-KW"/>
</dbReference>
<feature type="transmembrane region" description="Helical" evidence="11">
    <location>
        <begin position="56"/>
        <end position="81"/>
    </location>
</feature>
<feature type="transmembrane region" description="Helical" evidence="11">
    <location>
        <begin position="12"/>
        <end position="35"/>
    </location>
</feature>
<evidence type="ECO:0000313" key="14">
    <source>
        <dbReference type="Proteomes" id="UP000647241"/>
    </source>
</evidence>
<evidence type="ECO:0000256" key="3">
    <source>
        <dbReference type="ARBA" id="ARBA00022516"/>
    </source>
</evidence>
<feature type="domain" description="EamA" evidence="12">
    <location>
        <begin position="61"/>
        <end position="131"/>
    </location>
</feature>
<sequence>MTTAHVFHQWSAILFVVVLAITGECLIAAGMRGLGDLDRLRTRPGLLGYLGPVRAVLANPLFLIGALCMALNFFAMLYTLSIAQLSLAAPAIASLTYIGNTVAAKLFLHENVDRRRWLAALFVCAGVVLLSK</sequence>
<evidence type="ECO:0000313" key="13">
    <source>
        <dbReference type="EMBL" id="GGG74104.1"/>
    </source>
</evidence>
<dbReference type="EMBL" id="BMGT01000002">
    <property type="protein sequence ID" value="GGG74104.1"/>
    <property type="molecule type" value="Genomic_DNA"/>
</dbReference>
<keyword evidence="5" id="KW-0441">Lipid A biosynthesis</keyword>
<dbReference type="InterPro" id="IPR000620">
    <property type="entry name" value="EamA_dom"/>
</dbReference>
<evidence type="ECO:0000256" key="9">
    <source>
        <dbReference type="ARBA" id="ARBA00023098"/>
    </source>
</evidence>
<evidence type="ECO:0000256" key="4">
    <source>
        <dbReference type="ARBA" id="ARBA00022519"/>
    </source>
</evidence>
<dbReference type="Gene3D" id="1.10.3730.20">
    <property type="match status" value="1"/>
</dbReference>
<evidence type="ECO:0000256" key="8">
    <source>
        <dbReference type="ARBA" id="ARBA00022989"/>
    </source>
</evidence>
<reference evidence="13" key="1">
    <citation type="journal article" date="2014" name="Int. J. Syst. Evol. Microbiol.">
        <title>Complete genome sequence of Corynebacterium casei LMG S-19264T (=DSM 44701T), isolated from a smear-ripened cheese.</title>
        <authorList>
            <consortium name="US DOE Joint Genome Institute (JGI-PGF)"/>
            <person name="Walter F."/>
            <person name="Albersmeier A."/>
            <person name="Kalinowski J."/>
            <person name="Ruckert C."/>
        </authorList>
    </citation>
    <scope>NUCLEOTIDE SEQUENCE</scope>
    <source>
        <strain evidence="13">CGMCC 1.12997</strain>
    </source>
</reference>
<evidence type="ECO:0000256" key="11">
    <source>
        <dbReference type="SAM" id="Phobius"/>
    </source>
</evidence>
<keyword evidence="2" id="KW-1003">Cell membrane</keyword>
<keyword evidence="9" id="KW-0443">Lipid metabolism</keyword>
<dbReference type="GO" id="GO:0022857">
    <property type="term" value="F:transmembrane transporter activity"/>
    <property type="evidence" value="ECO:0007669"/>
    <property type="project" value="InterPro"/>
</dbReference>
<feature type="transmembrane region" description="Helical" evidence="11">
    <location>
        <begin position="87"/>
        <end position="108"/>
    </location>
</feature>
<protein>
    <recommendedName>
        <fullName evidence="12">EamA domain-containing protein</fullName>
    </recommendedName>
</protein>
<evidence type="ECO:0000256" key="6">
    <source>
        <dbReference type="ARBA" id="ARBA00022692"/>
    </source>
</evidence>
<dbReference type="PANTHER" id="PTHR30561">
    <property type="entry name" value="SMR FAMILY PROTON-DEPENDENT DRUG EFFLUX TRANSPORTER SUGE"/>
    <property type="match status" value="1"/>
</dbReference>
<evidence type="ECO:0000259" key="12">
    <source>
        <dbReference type="Pfam" id="PF00892"/>
    </source>
</evidence>